<dbReference type="PRINTS" id="PR00068">
    <property type="entry name" value="CUZNDISMTASE"/>
</dbReference>
<dbReference type="eggNOG" id="COG2032">
    <property type="taxonomic scope" value="Bacteria"/>
</dbReference>
<dbReference type="SUPFAM" id="SSF49329">
    <property type="entry name" value="Cu,Zn superoxide dismutase-like"/>
    <property type="match status" value="1"/>
</dbReference>
<proteinExistence type="inferred from homology"/>
<feature type="chain" id="PRO_5001492799" evidence="2">
    <location>
        <begin position="24"/>
        <end position="171"/>
    </location>
</feature>
<evidence type="ECO:0000259" key="3">
    <source>
        <dbReference type="Pfam" id="PF00080"/>
    </source>
</evidence>
<dbReference type="InterPro" id="IPR001424">
    <property type="entry name" value="SOD_Cu_Zn_dom"/>
</dbReference>
<comment type="similarity">
    <text evidence="1">Belongs to the Cu-Zn superoxide dismutase family.</text>
</comment>
<name>A0A017HG02_9RHOB</name>
<dbReference type="EC" id="1.15.1.1" evidence="4"/>
<sequence length="171" mass="17677">MTFPMKAFSTCAALLALPGAATAQDAVANMVGVDGAPMGTVAMTETPNGVLLTLGITNLPEGGHSFHIHETGACAPDFEAAGGHYNPDGAGHGFLNEAGPHAGDMPNIYADAELEVNADMFTDRVSMQPDAENTLFDDDGSAIIIHMNPDTYQSEAEAGARIACGVIELEQ</sequence>
<evidence type="ECO:0000256" key="2">
    <source>
        <dbReference type="SAM" id="SignalP"/>
    </source>
</evidence>
<keyword evidence="5" id="KW-1185">Reference proteome</keyword>
<feature type="domain" description="Superoxide dismutase copper/zinc binding" evidence="3">
    <location>
        <begin position="39"/>
        <end position="167"/>
    </location>
</feature>
<dbReference type="RefSeq" id="WP_017928057.1">
    <property type="nucleotide sequence ID" value="NZ_KB822996.1"/>
</dbReference>
<dbReference type="EMBL" id="APGJ01000002">
    <property type="protein sequence ID" value="EYD73432.1"/>
    <property type="molecule type" value="Genomic_DNA"/>
</dbReference>
<dbReference type="PATRIC" id="fig|1122180.6.peg.422"/>
<accession>A0A017HG02</accession>
<dbReference type="AlphaFoldDB" id="A0A017HG02"/>
<dbReference type="STRING" id="1122180.Lokhon_00418"/>
<dbReference type="InterPro" id="IPR024134">
    <property type="entry name" value="SOD_Cu/Zn_/chaperone"/>
</dbReference>
<reference evidence="4 5" key="1">
    <citation type="submission" date="2013-03" db="EMBL/GenBank/DDBJ databases">
        <authorList>
            <person name="Fiebig A."/>
            <person name="Goeker M."/>
            <person name="Klenk H.-P.P."/>
        </authorList>
    </citation>
    <scope>NUCLEOTIDE SEQUENCE [LARGE SCALE GENOMIC DNA]</scope>
    <source>
        <strain evidence="4 5">DSM 17492</strain>
    </source>
</reference>
<gene>
    <name evidence="4" type="ORF">Lokhon_00418</name>
</gene>
<dbReference type="GO" id="GO:0004784">
    <property type="term" value="F:superoxide dismutase activity"/>
    <property type="evidence" value="ECO:0007669"/>
    <property type="project" value="UniProtKB-EC"/>
</dbReference>
<dbReference type="Proteomes" id="UP000025047">
    <property type="component" value="Unassembled WGS sequence"/>
</dbReference>
<dbReference type="PANTHER" id="PTHR10003">
    <property type="entry name" value="SUPEROXIDE DISMUTASE CU-ZN -RELATED"/>
    <property type="match status" value="1"/>
</dbReference>
<organism evidence="4 5">
    <name type="scientific">Limimaricola hongkongensis DSM 17492</name>
    <dbReference type="NCBI Taxonomy" id="1122180"/>
    <lineage>
        <taxon>Bacteria</taxon>
        <taxon>Pseudomonadati</taxon>
        <taxon>Pseudomonadota</taxon>
        <taxon>Alphaproteobacteria</taxon>
        <taxon>Rhodobacterales</taxon>
        <taxon>Paracoccaceae</taxon>
        <taxon>Limimaricola</taxon>
    </lineage>
</organism>
<dbReference type="GO" id="GO:0005507">
    <property type="term" value="F:copper ion binding"/>
    <property type="evidence" value="ECO:0007669"/>
    <property type="project" value="InterPro"/>
</dbReference>
<dbReference type="InterPro" id="IPR036423">
    <property type="entry name" value="SOD-like_Cu/Zn_dom_sf"/>
</dbReference>
<dbReference type="Gene3D" id="2.60.40.200">
    <property type="entry name" value="Superoxide dismutase, copper/zinc binding domain"/>
    <property type="match status" value="1"/>
</dbReference>
<dbReference type="CDD" id="cd00305">
    <property type="entry name" value="Cu-Zn_Superoxide_Dismutase"/>
    <property type="match status" value="1"/>
</dbReference>
<keyword evidence="2" id="KW-0732">Signal</keyword>
<evidence type="ECO:0000313" key="5">
    <source>
        <dbReference type="Proteomes" id="UP000025047"/>
    </source>
</evidence>
<keyword evidence="4" id="KW-0560">Oxidoreductase</keyword>
<protein>
    <submittedName>
        <fullName evidence="4">Superoxide dismutase [Cu-Zn]</fullName>
        <ecNumber evidence="4">1.15.1.1</ecNumber>
    </submittedName>
</protein>
<dbReference type="Pfam" id="PF00080">
    <property type="entry name" value="Sod_Cu"/>
    <property type="match status" value="1"/>
</dbReference>
<dbReference type="HOGENOM" id="CLU_056632_8_1_5"/>
<feature type="signal peptide" evidence="2">
    <location>
        <begin position="1"/>
        <end position="23"/>
    </location>
</feature>
<evidence type="ECO:0000313" key="4">
    <source>
        <dbReference type="EMBL" id="EYD73432.1"/>
    </source>
</evidence>
<comment type="caution">
    <text evidence="4">The sequence shown here is derived from an EMBL/GenBank/DDBJ whole genome shotgun (WGS) entry which is preliminary data.</text>
</comment>
<evidence type="ECO:0000256" key="1">
    <source>
        <dbReference type="ARBA" id="ARBA00010457"/>
    </source>
</evidence>